<dbReference type="CDD" id="cd00077">
    <property type="entry name" value="HDc"/>
    <property type="match status" value="1"/>
</dbReference>
<dbReference type="GO" id="GO:0005886">
    <property type="term" value="C:plasma membrane"/>
    <property type="evidence" value="ECO:0007669"/>
    <property type="project" value="TreeGrafter"/>
</dbReference>
<dbReference type="RefSeq" id="WP_133868936.1">
    <property type="nucleotide sequence ID" value="NZ_JAVJPS010000011.1"/>
</dbReference>
<dbReference type="Pfam" id="PF13328">
    <property type="entry name" value="HD_4"/>
    <property type="match status" value="1"/>
</dbReference>
<dbReference type="InterPro" id="IPR043519">
    <property type="entry name" value="NT_sf"/>
</dbReference>
<dbReference type="GO" id="GO:0016301">
    <property type="term" value="F:kinase activity"/>
    <property type="evidence" value="ECO:0007669"/>
    <property type="project" value="UniProtKB-KW"/>
</dbReference>
<gene>
    <name evidence="8" type="ORF">BDK89_2164</name>
</gene>
<feature type="domain" description="TGS" evidence="7">
    <location>
        <begin position="398"/>
        <end position="459"/>
    </location>
</feature>
<dbReference type="PROSITE" id="PS51671">
    <property type="entry name" value="ACT"/>
    <property type="match status" value="1"/>
</dbReference>
<dbReference type="Gene3D" id="3.30.70.260">
    <property type="match status" value="1"/>
</dbReference>
<evidence type="ECO:0000256" key="3">
    <source>
        <dbReference type="RuleBase" id="RU003847"/>
    </source>
</evidence>
<dbReference type="GO" id="GO:0008728">
    <property type="term" value="F:GTP diphosphokinase activity"/>
    <property type="evidence" value="ECO:0007669"/>
    <property type="project" value="UniProtKB-EC"/>
</dbReference>
<comment type="similarity">
    <text evidence="3">Belongs to the relA/spoT family.</text>
</comment>
<dbReference type="Gene3D" id="3.30.460.10">
    <property type="entry name" value="Beta Polymerase, domain 2"/>
    <property type="match status" value="1"/>
</dbReference>
<comment type="function">
    <text evidence="3">In eubacteria ppGpp (guanosine 3'-diphosphate 5'-diphosphate) is a mediator of the stringent response that coordinates a variety of cellular activities in response to changes in nutritional abundance.</text>
</comment>
<dbReference type="GO" id="GO:0015970">
    <property type="term" value="P:guanosine tetraphosphate biosynthetic process"/>
    <property type="evidence" value="ECO:0007669"/>
    <property type="project" value="UniProtKB-UniPathway"/>
</dbReference>
<keyword evidence="8" id="KW-0418">Kinase</keyword>
<evidence type="ECO:0000313" key="9">
    <source>
        <dbReference type="Proteomes" id="UP000294558"/>
    </source>
</evidence>
<dbReference type="PANTHER" id="PTHR21262:SF31">
    <property type="entry name" value="GTP PYROPHOSPHOKINASE"/>
    <property type="match status" value="1"/>
</dbReference>
<dbReference type="InterPro" id="IPR002912">
    <property type="entry name" value="ACT_dom"/>
</dbReference>
<dbReference type="AlphaFoldDB" id="A0A4R7I228"/>
<evidence type="ECO:0000256" key="4">
    <source>
        <dbReference type="SAM" id="MobiDB-lite"/>
    </source>
</evidence>
<dbReference type="FunFam" id="3.30.460.10:FF:000001">
    <property type="entry name" value="GTP pyrophosphokinase RelA"/>
    <property type="match status" value="1"/>
</dbReference>
<dbReference type="SMART" id="SM00471">
    <property type="entry name" value="HDc"/>
    <property type="match status" value="1"/>
</dbReference>
<dbReference type="UniPathway" id="UPA00908">
    <property type="reaction ID" value="UER00884"/>
</dbReference>
<evidence type="ECO:0000259" key="7">
    <source>
        <dbReference type="PROSITE" id="PS51880"/>
    </source>
</evidence>
<dbReference type="Pfam" id="PF04607">
    <property type="entry name" value="RelA_SpoT"/>
    <property type="match status" value="1"/>
</dbReference>
<feature type="domain" description="ACT" evidence="5">
    <location>
        <begin position="664"/>
        <end position="738"/>
    </location>
</feature>
<dbReference type="SMART" id="SM00954">
    <property type="entry name" value="RelA_SpoT"/>
    <property type="match status" value="1"/>
</dbReference>
<dbReference type="EMBL" id="SOAU01000001">
    <property type="protein sequence ID" value="TDT16573.1"/>
    <property type="molecule type" value="Genomic_DNA"/>
</dbReference>
<dbReference type="CDD" id="cd04876">
    <property type="entry name" value="ACT_RelA-SpoT"/>
    <property type="match status" value="1"/>
</dbReference>
<sequence>MATVDRVLPWRRHHETAAASELVPLLRSYRSYHPKARIETINRAYHTAAEAHRNQTRSSGESYINHPLAVAKIVADIGLDEVSLAAALLHDAVEDTEITLQDVREQFGEEVAWIVDGVTKLERIQFDSREAQQAATMRKMLVAMAKDLRVLVIKLADRLHNMRTLGGMAPEKQQRIAQETIDIYAPLAHRLGIQEIKQQLEDLSFAALHPKRYAELDHLVATRSPERDTYLAQAIADIQKRLDELGIEGEITGRGKHLWSIYEKMVVKNREFNEIFDIVAVRVIVDSIRDCYAALGSIHGRWRPVPGRFKDYIAVPKFNLYQSLHTTVIGPQGRPLEVQIRTRDMHQRAEWGVAAHWAYKNEGDTSDIDWLNRLIDWQAEVSDPAQFMANLKTDLDQEEVYIFTPKGKVITLPVGSTPVDFAYYVHTEVGHSCIGSKVNGRLVPLDHQLASGDTCEIFTSKVESAGPSQDWLQFAVSHKAQNKIRQWFSRERRDDMIEHGRDQLTDELRREGLPVQKIWNHEAFAEVIVEHSYTDVDTFLAAIGEGHVSARGAAQRIGKILKGDSAPDQEQLPATVHEPRRGSSREGQVGVHVEGLDDVMVRLANCCTPIPGDEIIGFVTRGRGVSVHRADCANATSLSDEQAMRLIDVEWDREGARGGTYAAGVEVVALDRTSLLRDVANTLGDMGVNILGCETLTGDDRVAKMRFQLEMSNPAQVGSVLNTIRRIDSVYDVHRLLPGGGRDA</sequence>
<feature type="domain" description="HD" evidence="6">
    <location>
        <begin position="63"/>
        <end position="162"/>
    </location>
</feature>
<comment type="caution">
    <text evidence="8">The sequence shown here is derived from an EMBL/GenBank/DDBJ whole genome shotgun (WGS) entry which is preliminary data.</text>
</comment>
<comment type="pathway">
    <text evidence="1">Purine metabolism; ppGpp biosynthesis; ppGpp from GTP: step 1/2.</text>
</comment>
<dbReference type="NCBIfam" id="TIGR00691">
    <property type="entry name" value="spoT_relA"/>
    <property type="match status" value="1"/>
</dbReference>
<dbReference type="FunFam" id="3.10.20.30:FF:000002">
    <property type="entry name" value="GTP pyrophosphokinase (RelA/SpoT)"/>
    <property type="match status" value="1"/>
</dbReference>
<dbReference type="InterPro" id="IPR007685">
    <property type="entry name" value="RelA_SpoT"/>
</dbReference>
<evidence type="ECO:0000259" key="5">
    <source>
        <dbReference type="PROSITE" id="PS51671"/>
    </source>
</evidence>
<dbReference type="InterPro" id="IPR012676">
    <property type="entry name" value="TGS-like"/>
</dbReference>
<evidence type="ECO:0000256" key="2">
    <source>
        <dbReference type="ARBA" id="ARBA00048244"/>
    </source>
</evidence>
<dbReference type="InterPro" id="IPR033655">
    <property type="entry name" value="TGS_RelA/SpoT"/>
</dbReference>
<dbReference type="InterPro" id="IPR004095">
    <property type="entry name" value="TGS"/>
</dbReference>
<dbReference type="Pfam" id="PF13291">
    <property type="entry name" value="ACT_4"/>
    <property type="match status" value="1"/>
</dbReference>
<dbReference type="SUPFAM" id="SSF55021">
    <property type="entry name" value="ACT-like"/>
    <property type="match status" value="1"/>
</dbReference>
<dbReference type="FunFam" id="1.10.3210.10:FF:000001">
    <property type="entry name" value="GTP pyrophosphokinase RelA"/>
    <property type="match status" value="1"/>
</dbReference>
<dbReference type="InterPro" id="IPR006674">
    <property type="entry name" value="HD_domain"/>
</dbReference>
<name>A0A4R7I228_9ACTN</name>
<dbReference type="CDD" id="cd05399">
    <property type="entry name" value="NT_Rel-Spo_like"/>
    <property type="match status" value="1"/>
</dbReference>
<organism evidence="8 9">
    <name type="scientific">Ilumatobacter fluminis</name>
    <dbReference type="NCBI Taxonomy" id="467091"/>
    <lineage>
        <taxon>Bacteria</taxon>
        <taxon>Bacillati</taxon>
        <taxon>Actinomycetota</taxon>
        <taxon>Acidimicrobiia</taxon>
        <taxon>Acidimicrobiales</taxon>
        <taxon>Ilumatobacteraceae</taxon>
        <taxon>Ilumatobacter</taxon>
    </lineage>
</organism>
<proteinExistence type="inferred from homology"/>
<dbReference type="InterPro" id="IPR012675">
    <property type="entry name" value="Beta-grasp_dom_sf"/>
</dbReference>
<dbReference type="PANTHER" id="PTHR21262">
    <property type="entry name" value="GUANOSINE-3',5'-BIS DIPHOSPHATE 3'-PYROPHOSPHOHYDROLASE"/>
    <property type="match status" value="1"/>
</dbReference>
<reference evidence="8 9" key="1">
    <citation type="submission" date="2019-03" db="EMBL/GenBank/DDBJ databases">
        <title>Sequencing the genomes of 1000 actinobacteria strains.</title>
        <authorList>
            <person name="Klenk H.-P."/>
        </authorList>
    </citation>
    <scope>NUCLEOTIDE SEQUENCE [LARGE SCALE GENOMIC DNA]</scope>
    <source>
        <strain evidence="8 9">DSM 18936</strain>
    </source>
</reference>
<evidence type="ECO:0000259" key="6">
    <source>
        <dbReference type="PROSITE" id="PS51831"/>
    </source>
</evidence>
<dbReference type="PROSITE" id="PS51880">
    <property type="entry name" value="TGS"/>
    <property type="match status" value="1"/>
</dbReference>
<dbReference type="OrthoDB" id="9805041at2"/>
<dbReference type="CDD" id="cd01668">
    <property type="entry name" value="TGS_RSH"/>
    <property type="match status" value="1"/>
</dbReference>
<evidence type="ECO:0000313" key="8">
    <source>
        <dbReference type="EMBL" id="TDT16573.1"/>
    </source>
</evidence>
<dbReference type="PROSITE" id="PS51831">
    <property type="entry name" value="HD"/>
    <property type="match status" value="1"/>
</dbReference>
<feature type="region of interest" description="Disordered" evidence="4">
    <location>
        <begin position="563"/>
        <end position="588"/>
    </location>
</feature>
<dbReference type="Pfam" id="PF02824">
    <property type="entry name" value="TGS"/>
    <property type="match status" value="1"/>
</dbReference>
<dbReference type="Pfam" id="PF19296">
    <property type="entry name" value="RelA_AH_RIS"/>
    <property type="match status" value="1"/>
</dbReference>
<accession>A0A4R7I228</accession>
<evidence type="ECO:0000256" key="1">
    <source>
        <dbReference type="ARBA" id="ARBA00004976"/>
    </source>
</evidence>
<dbReference type="Gene3D" id="3.10.20.30">
    <property type="match status" value="1"/>
</dbReference>
<keyword evidence="9" id="KW-1185">Reference proteome</keyword>
<dbReference type="Proteomes" id="UP000294558">
    <property type="component" value="Unassembled WGS sequence"/>
</dbReference>
<protein>
    <submittedName>
        <fullName evidence="8">GTP pyrophosphokinase</fullName>
    </submittedName>
</protein>
<dbReference type="Gene3D" id="1.10.3210.10">
    <property type="entry name" value="Hypothetical protein af1432"/>
    <property type="match status" value="1"/>
</dbReference>
<dbReference type="InterPro" id="IPR045865">
    <property type="entry name" value="ACT-like_dom_sf"/>
</dbReference>
<dbReference type="InterPro" id="IPR045600">
    <property type="entry name" value="RelA/SpoT_AH_RIS"/>
</dbReference>
<comment type="catalytic activity">
    <reaction evidence="2">
        <text>GTP + ATP = guanosine 3'-diphosphate 5'-triphosphate + AMP</text>
        <dbReference type="Rhea" id="RHEA:22088"/>
        <dbReference type="ChEBI" id="CHEBI:30616"/>
        <dbReference type="ChEBI" id="CHEBI:37565"/>
        <dbReference type="ChEBI" id="CHEBI:142410"/>
        <dbReference type="ChEBI" id="CHEBI:456215"/>
        <dbReference type="EC" id="2.7.6.5"/>
    </reaction>
</comment>
<dbReference type="SUPFAM" id="SSF81301">
    <property type="entry name" value="Nucleotidyltransferase"/>
    <property type="match status" value="1"/>
</dbReference>
<dbReference type="InterPro" id="IPR003607">
    <property type="entry name" value="HD/PDEase_dom"/>
</dbReference>
<dbReference type="InterPro" id="IPR004811">
    <property type="entry name" value="RelA/Spo_fam"/>
</dbReference>
<dbReference type="SUPFAM" id="SSF109604">
    <property type="entry name" value="HD-domain/PDEase-like"/>
    <property type="match status" value="1"/>
</dbReference>
<keyword evidence="8" id="KW-0808">Transferase</keyword>
<dbReference type="SUPFAM" id="SSF81271">
    <property type="entry name" value="TGS-like"/>
    <property type="match status" value="1"/>
</dbReference>